<dbReference type="NCBIfam" id="TIGR01881">
    <property type="entry name" value="cas_Cmr5"/>
    <property type="match status" value="1"/>
</dbReference>
<proteinExistence type="inferred from homology"/>
<dbReference type="AlphaFoldDB" id="A0A832A2Z3"/>
<evidence type="ECO:0000256" key="4">
    <source>
        <dbReference type="ARBA" id="ARBA00023118"/>
    </source>
</evidence>
<evidence type="ECO:0000256" key="5">
    <source>
        <dbReference type="ARBA" id="ARBA00030001"/>
    </source>
</evidence>
<dbReference type="Gene3D" id="1.10.520.30">
    <property type="entry name" value="AF1862-like domain"/>
    <property type="match status" value="1"/>
</dbReference>
<dbReference type="GO" id="GO:0051607">
    <property type="term" value="P:defense response to virus"/>
    <property type="evidence" value="ECO:0007669"/>
    <property type="project" value="UniProtKB-KW"/>
</dbReference>
<dbReference type="EMBL" id="DSTK01000014">
    <property type="protein sequence ID" value="HFK96747.1"/>
    <property type="molecule type" value="Genomic_DNA"/>
</dbReference>
<name>A0A832A2Z3_9BACT</name>
<organism evidence="6">
    <name type="scientific">Desulfacinum infernum</name>
    <dbReference type="NCBI Taxonomy" id="35837"/>
    <lineage>
        <taxon>Bacteria</taxon>
        <taxon>Pseudomonadati</taxon>
        <taxon>Thermodesulfobacteriota</taxon>
        <taxon>Syntrophobacteria</taxon>
        <taxon>Syntrophobacterales</taxon>
        <taxon>Syntrophobacteraceae</taxon>
        <taxon>Desulfacinum</taxon>
    </lineage>
</organism>
<accession>A0A832A2Z3</accession>
<evidence type="ECO:0000313" key="6">
    <source>
        <dbReference type="EMBL" id="HFK96747.1"/>
    </source>
</evidence>
<comment type="subcellular location">
    <subcellularLocation>
        <location evidence="1">Cytoplasm</location>
    </subcellularLocation>
</comment>
<evidence type="ECO:0000256" key="3">
    <source>
        <dbReference type="ARBA" id="ARBA00022490"/>
    </source>
</evidence>
<gene>
    <name evidence="6" type="primary">cmr5</name>
    <name evidence="6" type="ORF">ENS06_05405</name>
</gene>
<dbReference type="SUPFAM" id="SSF158568">
    <property type="entry name" value="AF1862-like"/>
    <property type="match status" value="1"/>
</dbReference>
<reference evidence="6" key="1">
    <citation type="journal article" date="2020" name="mSystems">
        <title>Genome- and Community-Level Interaction Insights into Carbon Utilization and Element Cycling Functions of Hydrothermarchaeota in Hydrothermal Sediment.</title>
        <authorList>
            <person name="Zhou Z."/>
            <person name="Liu Y."/>
            <person name="Xu W."/>
            <person name="Pan J."/>
            <person name="Luo Z.H."/>
            <person name="Li M."/>
        </authorList>
    </citation>
    <scope>NUCLEOTIDE SEQUENCE [LARGE SCALE GENOMIC DNA]</scope>
    <source>
        <strain evidence="6">SpSt-456</strain>
    </source>
</reference>
<dbReference type="InterPro" id="IPR010160">
    <property type="entry name" value="CRISPR-assoc_prot_Cmr5"/>
</dbReference>
<comment type="similarity">
    <text evidence="2">Belongs to the CRISPR system Cmr5 family.</text>
</comment>
<evidence type="ECO:0000256" key="1">
    <source>
        <dbReference type="ARBA" id="ARBA00004496"/>
    </source>
</evidence>
<comment type="caution">
    <text evidence="6">The sequence shown here is derived from an EMBL/GenBank/DDBJ whole genome shotgun (WGS) entry which is preliminary data.</text>
</comment>
<keyword evidence="4" id="KW-0051">Antiviral defense</keyword>
<evidence type="ECO:0000256" key="2">
    <source>
        <dbReference type="ARBA" id="ARBA00006161"/>
    </source>
</evidence>
<dbReference type="GO" id="GO:0005737">
    <property type="term" value="C:cytoplasm"/>
    <property type="evidence" value="ECO:0007669"/>
    <property type="project" value="UniProtKB-SubCell"/>
</dbReference>
<sequence>MRTQDQKRAQHAYDVVGNLPQDDKAKFKTLVLKFPAMVLQNGLLASLAFVQHKDKTTNQRVFQAYNEWLTQGATWINWSGIQGNTVVERLCHDQMTVQRYRHAAREALAYATWLKRAAEALLADVETNEN</sequence>
<protein>
    <recommendedName>
        <fullName evidence="5">CRISPR type III-B/RAMP module-associated protein Cmr5</fullName>
    </recommendedName>
</protein>
<dbReference type="Pfam" id="PF09701">
    <property type="entry name" value="Cas_Cmr5"/>
    <property type="match status" value="1"/>
</dbReference>
<dbReference type="InterPro" id="IPR023101">
    <property type="entry name" value="AF1862-like_dom_sf"/>
</dbReference>
<keyword evidence="3" id="KW-0963">Cytoplasm</keyword>